<proteinExistence type="predicted"/>
<accession>A0A1E5P7E8</accession>
<evidence type="ECO:0000256" key="1">
    <source>
        <dbReference type="SAM" id="MobiDB-lite"/>
    </source>
</evidence>
<sequence>MVLSMVLLGASQSVAGGPTSVLVVSPESGQADALYHTAARYRELEKYLGSGEVDGVRGRPLDIDGAVGEGGTWRRLTVHWLRHDVSVWRVDRVHLPRSAGPIWVSTRTDGSAAPAERWHLADDPAKLRRLLSALGVLGDRKGGGAASEAGPGGGSDYPPDLVSSYGAAPAGSDAGTPVRAGGGGNPGSAD</sequence>
<evidence type="ECO:0000313" key="3">
    <source>
        <dbReference type="Proteomes" id="UP000095759"/>
    </source>
</evidence>
<feature type="region of interest" description="Disordered" evidence="1">
    <location>
        <begin position="141"/>
        <end position="190"/>
    </location>
</feature>
<protein>
    <submittedName>
        <fullName evidence="2">Uncharacterized protein</fullName>
    </submittedName>
</protein>
<evidence type="ECO:0000313" key="2">
    <source>
        <dbReference type="EMBL" id="OEJ25397.1"/>
    </source>
</evidence>
<comment type="caution">
    <text evidence="2">The sequence shown here is derived from an EMBL/GenBank/DDBJ whole genome shotgun (WGS) entry which is preliminary data.</text>
</comment>
<organism evidence="2 3">
    <name type="scientific">Streptomyces agglomeratus</name>
    <dbReference type="NCBI Taxonomy" id="285458"/>
    <lineage>
        <taxon>Bacteria</taxon>
        <taxon>Bacillati</taxon>
        <taxon>Actinomycetota</taxon>
        <taxon>Actinomycetes</taxon>
        <taxon>Kitasatosporales</taxon>
        <taxon>Streptomycetaceae</taxon>
        <taxon>Streptomyces</taxon>
    </lineage>
</organism>
<dbReference type="Proteomes" id="UP000095759">
    <property type="component" value="Unassembled WGS sequence"/>
</dbReference>
<dbReference type="STRING" id="285458.BGM19_23025"/>
<dbReference type="AlphaFoldDB" id="A0A1E5P7E8"/>
<reference evidence="2 3" key="1">
    <citation type="submission" date="2016-08" db="EMBL/GenBank/DDBJ databases">
        <title>Complete genome sequence of Streptomyces agglomeratus strain 6-3-2, a novel anti-MRSA actinomycete isolated from Wuli of Tebit, China.</title>
        <authorList>
            <person name="Chen X."/>
        </authorList>
    </citation>
    <scope>NUCLEOTIDE SEQUENCE [LARGE SCALE GENOMIC DNA]</scope>
    <source>
        <strain evidence="2 3">6-3-2</strain>
    </source>
</reference>
<dbReference type="EMBL" id="MEHJ01000001">
    <property type="protein sequence ID" value="OEJ25397.1"/>
    <property type="molecule type" value="Genomic_DNA"/>
</dbReference>
<name>A0A1E5P7E8_9ACTN</name>
<feature type="compositionally biased region" description="Gly residues" evidence="1">
    <location>
        <begin position="180"/>
        <end position="190"/>
    </location>
</feature>
<keyword evidence="3" id="KW-1185">Reference proteome</keyword>
<gene>
    <name evidence="2" type="ORF">AS594_13785</name>
</gene>